<reference evidence="2" key="2">
    <citation type="submission" date="2022-06" db="EMBL/GenBank/DDBJ databases">
        <authorList>
            <person name="Holder M.E."/>
            <person name="Ajami N.J."/>
            <person name="Petrosino J.F."/>
        </authorList>
    </citation>
    <scope>NUCLEOTIDE SEQUENCE</scope>
    <source>
        <strain evidence="2">RMA 8861</strain>
    </source>
</reference>
<name>A0A9N7PME5_CLOSE</name>
<evidence type="ECO:0000313" key="3">
    <source>
        <dbReference type="Proteomes" id="UP000280586"/>
    </source>
</evidence>
<dbReference type="AlphaFoldDB" id="A0A9N7PME5"/>
<keyword evidence="4" id="KW-1185">Reference proteome</keyword>
<evidence type="ECO:0000313" key="4">
    <source>
        <dbReference type="Proteomes" id="UP001055437"/>
    </source>
</evidence>
<dbReference type="Proteomes" id="UP001055437">
    <property type="component" value="Chromosome"/>
</dbReference>
<dbReference type="EMBL" id="CP023671">
    <property type="protein sequence ID" value="AYE35686.1"/>
    <property type="molecule type" value="Genomic_DNA"/>
</dbReference>
<gene>
    <name evidence="1" type="ORF">CP523_15300</name>
    <name evidence="2" type="ORF">NH397_07775</name>
</gene>
<sequence>MELEYLEEIKDDFINTYDVHLKDSGLNPLVNWFIHENDLYMTDEYPVENACHYLAIGAYLIYKNKIEELNNKILEKIKESYNLINSGIYDENFTEEDKVYIKQDIKKIEESKLFK</sequence>
<dbReference type="GeneID" id="303562056"/>
<proteinExistence type="predicted"/>
<reference evidence="1 3" key="1">
    <citation type="submission" date="2017-09" db="EMBL/GenBank/DDBJ databases">
        <authorList>
            <person name="Thomas P."/>
            <person name="Seyboldt C."/>
        </authorList>
    </citation>
    <scope>NUCLEOTIDE SEQUENCE [LARGE SCALE GENOMIC DNA]</scope>
    <source>
        <strain evidence="1 3">DSM 7534</strain>
    </source>
</reference>
<protein>
    <submittedName>
        <fullName evidence="1">Uncharacterized protein</fullName>
    </submittedName>
</protein>
<dbReference type="RefSeq" id="WP_066678534.1">
    <property type="nucleotide sequence ID" value="NZ_CABMIZ010000046.1"/>
</dbReference>
<evidence type="ECO:0000313" key="2">
    <source>
        <dbReference type="EMBL" id="USS02301.1"/>
    </source>
</evidence>
<dbReference type="Proteomes" id="UP000280586">
    <property type="component" value="Chromosome"/>
</dbReference>
<dbReference type="KEGG" id="csep:CP523_15300"/>
<dbReference type="EMBL" id="CP099799">
    <property type="protein sequence ID" value="USS02301.1"/>
    <property type="molecule type" value="Genomic_DNA"/>
</dbReference>
<evidence type="ECO:0000313" key="1">
    <source>
        <dbReference type="EMBL" id="AYE35686.1"/>
    </source>
</evidence>
<organism evidence="1 3">
    <name type="scientific">Clostridium septicum</name>
    <dbReference type="NCBI Taxonomy" id="1504"/>
    <lineage>
        <taxon>Bacteria</taxon>
        <taxon>Bacillati</taxon>
        <taxon>Bacillota</taxon>
        <taxon>Clostridia</taxon>
        <taxon>Eubacteriales</taxon>
        <taxon>Clostridiaceae</taxon>
        <taxon>Clostridium</taxon>
    </lineage>
</organism>
<dbReference type="OrthoDB" id="9979435at2"/>
<accession>A0A9N7PME5</accession>